<sequence>MSMFFSEQDIYLTFLNSRPHIQRFLNHRLHCQETAADLVQDIYLRLMLLKPPPRNETEVRAWLFTVAANLSVDHLRRQKRRGELLNRYLEQNEADDAAAPERLVQARDQLGIVQSALAELPDQCAEILFLSRVEGLSHAQIAKNLGISCSWVEKQLARALLNCRKALDPPER</sequence>
<gene>
    <name evidence="7" type="ORF">NP603_17560</name>
</gene>
<comment type="caution">
    <text evidence="7">The sequence shown here is derived from an EMBL/GenBank/DDBJ whole genome shotgun (WGS) entry which is preliminary data.</text>
</comment>
<reference evidence="7 8" key="1">
    <citation type="submission" date="2022-07" db="EMBL/GenBank/DDBJ databases">
        <title>Methylomonas rivi sp. nov., Methylomonas rosea sp. nov., Methylomonas aureus sp. nov. and Methylomonas subterranea sp. nov., four novel methanotrophs isolated from a freshwater creek and the deep terrestrial subsurface.</title>
        <authorList>
            <person name="Abin C."/>
            <person name="Sankaranarayanan K."/>
            <person name="Garner C."/>
            <person name="Sindelar R."/>
            <person name="Kotary K."/>
            <person name="Garner R."/>
            <person name="Barclay S."/>
            <person name="Lawson P."/>
            <person name="Krumholz L."/>
        </authorList>
    </citation>
    <scope>NUCLEOTIDE SEQUENCE [LARGE SCALE GENOMIC DNA]</scope>
    <source>
        <strain evidence="7 8">SURF-1</strain>
    </source>
</reference>
<dbReference type="InterPro" id="IPR013325">
    <property type="entry name" value="RNA_pol_sigma_r2"/>
</dbReference>
<accession>A0ABT1UL48</accession>
<evidence type="ECO:0000256" key="3">
    <source>
        <dbReference type="ARBA" id="ARBA00023082"/>
    </source>
</evidence>
<dbReference type="CDD" id="cd06171">
    <property type="entry name" value="Sigma70_r4"/>
    <property type="match status" value="1"/>
</dbReference>
<dbReference type="EMBL" id="JANIBM010000031">
    <property type="protein sequence ID" value="MCQ8182935.1"/>
    <property type="molecule type" value="Genomic_DNA"/>
</dbReference>
<dbReference type="PANTHER" id="PTHR43133">
    <property type="entry name" value="RNA POLYMERASE ECF-TYPE SIGMA FACTO"/>
    <property type="match status" value="1"/>
</dbReference>
<dbReference type="InterPro" id="IPR013324">
    <property type="entry name" value="RNA_pol_sigma_r3/r4-like"/>
</dbReference>
<evidence type="ECO:0000256" key="2">
    <source>
        <dbReference type="ARBA" id="ARBA00023015"/>
    </source>
</evidence>
<evidence type="ECO:0000313" key="8">
    <source>
        <dbReference type="Proteomes" id="UP001524569"/>
    </source>
</evidence>
<keyword evidence="3" id="KW-0731">Sigma factor</keyword>
<keyword evidence="4" id="KW-0804">Transcription</keyword>
<keyword evidence="8" id="KW-1185">Reference proteome</keyword>
<dbReference type="SUPFAM" id="SSF88659">
    <property type="entry name" value="Sigma3 and sigma4 domains of RNA polymerase sigma factors"/>
    <property type="match status" value="1"/>
</dbReference>
<evidence type="ECO:0000256" key="1">
    <source>
        <dbReference type="ARBA" id="ARBA00010641"/>
    </source>
</evidence>
<evidence type="ECO:0000259" key="5">
    <source>
        <dbReference type="Pfam" id="PF04542"/>
    </source>
</evidence>
<dbReference type="InterPro" id="IPR036388">
    <property type="entry name" value="WH-like_DNA-bd_sf"/>
</dbReference>
<dbReference type="SUPFAM" id="SSF88946">
    <property type="entry name" value="Sigma2 domain of RNA polymerase sigma factors"/>
    <property type="match status" value="1"/>
</dbReference>
<dbReference type="InterPro" id="IPR007627">
    <property type="entry name" value="RNA_pol_sigma70_r2"/>
</dbReference>
<dbReference type="Proteomes" id="UP001524569">
    <property type="component" value="Unassembled WGS sequence"/>
</dbReference>
<organism evidence="7 8">
    <name type="scientific">Methylomonas aurea</name>
    <dbReference type="NCBI Taxonomy" id="2952224"/>
    <lineage>
        <taxon>Bacteria</taxon>
        <taxon>Pseudomonadati</taxon>
        <taxon>Pseudomonadota</taxon>
        <taxon>Gammaproteobacteria</taxon>
        <taxon>Methylococcales</taxon>
        <taxon>Methylococcaceae</taxon>
        <taxon>Methylomonas</taxon>
    </lineage>
</organism>
<dbReference type="InterPro" id="IPR039425">
    <property type="entry name" value="RNA_pol_sigma-70-like"/>
</dbReference>
<evidence type="ECO:0000259" key="6">
    <source>
        <dbReference type="Pfam" id="PF08281"/>
    </source>
</evidence>
<dbReference type="InterPro" id="IPR013249">
    <property type="entry name" value="RNA_pol_sigma70_r4_t2"/>
</dbReference>
<name>A0ABT1UL48_9GAMM</name>
<dbReference type="PANTHER" id="PTHR43133:SF63">
    <property type="entry name" value="RNA POLYMERASE SIGMA FACTOR FECI-RELATED"/>
    <property type="match status" value="1"/>
</dbReference>
<feature type="domain" description="RNA polymerase sigma-70 region 2" evidence="5">
    <location>
        <begin position="18"/>
        <end position="81"/>
    </location>
</feature>
<feature type="domain" description="RNA polymerase sigma factor 70 region 4 type 2" evidence="6">
    <location>
        <begin position="112"/>
        <end position="163"/>
    </location>
</feature>
<comment type="similarity">
    <text evidence="1">Belongs to the sigma-70 factor family. ECF subfamily.</text>
</comment>
<dbReference type="Gene3D" id="1.10.1740.10">
    <property type="match status" value="1"/>
</dbReference>
<keyword evidence="2" id="KW-0805">Transcription regulation</keyword>
<evidence type="ECO:0000256" key="4">
    <source>
        <dbReference type="ARBA" id="ARBA00023163"/>
    </source>
</evidence>
<dbReference type="RefSeq" id="WP_256612204.1">
    <property type="nucleotide sequence ID" value="NZ_JANIBM010000031.1"/>
</dbReference>
<protein>
    <submittedName>
        <fullName evidence="7">RNA polymerase sigma factor</fullName>
    </submittedName>
</protein>
<proteinExistence type="inferred from homology"/>
<dbReference type="NCBIfam" id="TIGR02937">
    <property type="entry name" value="sigma70-ECF"/>
    <property type="match status" value="1"/>
</dbReference>
<dbReference type="Gene3D" id="1.10.10.10">
    <property type="entry name" value="Winged helix-like DNA-binding domain superfamily/Winged helix DNA-binding domain"/>
    <property type="match status" value="1"/>
</dbReference>
<dbReference type="Pfam" id="PF04542">
    <property type="entry name" value="Sigma70_r2"/>
    <property type="match status" value="1"/>
</dbReference>
<dbReference type="Pfam" id="PF08281">
    <property type="entry name" value="Sigma70_r4_2"/>
    <property type="match status" value="1"/>
</dbReference>
<evidence type="ECO:0000313" key="7">
    <source>
        <dbReference type="EMBL" id="MCQ8182935.1"/>
    </source>
</evidence>
<dbReference type="InterPro" id="IPR014284">
    <property type="entry name" value="RNA_pol_sigma-70_dom"/>
</dbReference>